<gene>
    <name evidence="1" type="ORF">M493_15150</name>
</gene>
<accession>S6A3N5</accession>
<evidence type="ECO:0000313" key="2">
    <source>
        <dbReference type="Proteomes" id="UP000015500"/>
    </source>
</evidence>
<dbReference type="Proteomes" id="UP000015500">
    <property type="component" value="Chromosome"/>
</dbReference>
<proteinExistence type="predicted"/>
<protein>
    <submittedName>
        <fullName evidence="1">Uncharacterized protein</fullName>
    </submittedName>
</protein>
<reference evidence="1 2" key="1">
    <citation type="journal article" date="2014" name="Genome Announc.">
        <title>Complete Genome Sequence of the Thermophilic Polychlorinated Biphenyl Degrader Geobacillus sp. Strain JF8 (NBRC 109937).</title>
        <authorList>
            <person name="Shintani M."/>
            <person name="Ohtsubo Y."/>
            <person name="Fukuda K."/>
            <person name="Hosoyama A."/>
            <person name="Ohji S."/>
            <person name="Yamazoe A."/>
            <person name="Fujita N."/>
            <person name="Nagata Y."/>
            <person name="Tsuda M."/>
            <person name="Hatta T."/>
            <person name="Kimbara K."/>
        </authorList>
    </citation>
    <scope>NUCLEOTIDE SEQUENCE [LARGE SCALE GENOMIC DNA]</scope>
    <source>
        <strain evidence="1 2">JF8</strain>
    </source>
</reference>
<dbReference type="EMBL" id="CP006254">
    <property type="protein sequence ID" value="AGT33246.1"/>
    <property type="molecule type" value="Genomic_DNA"/>
</dbReference>
<name>S6A3N5_GEOG3</name>
<dbReference type="HOGENOM" id="CLU_2537758_0_0_9"/>
<dbReference type="AlphaFoldDB" id="S6A3N5"/>
<dbReference type="KEGG" id="gjf:M493_15150"/>
<sequence>MPPRCAIRAELPSGFHSVSNNQTAQQAQQTAELPFRFHFVLNERLLSALWHYQGLGRLEGVKFLTFRLSPRRDQHAQAMGFTF</sequence>
<organism evidence="1 2">
    <name type="scientific">Geobacillus genomosp. 3</name>
    <dbReference type="NCBI Taxonomy" id="1921421"/>
    <lineage>
        <taxon>Bacteria</taxon>
        <taxon>Bacillati</taxon>
        <taxon>Bacillota</taxon>
        <taxon>Bacilli</taxon>
        <taxon>Bacillales</taxon>
        <taxon>Anoxybacillaceae</taxon>
        <taxon>Geobacillus</taxon>
    </lineage>
</organism>
<evidence type="ECO:0000313" key="1">
    <source>
        <dbReference type="EMBL" id="AGT33246.1"/>
    </source>
</evidence>
<keyword evidence="2" id="KW-1185">Reference proteome</keyword>